<dbReference type="AlphaFoldDB" id="A0A9P6R6V5"/>
<dbReference type="OrthoDB" id="2422034at2759"/>
<feature type="signal peptide" evidence="2">
    <location>
        <begin position="1"/>
        <end position="18"/>
    </location>
</feature>
<keyword evidence="4" id="KW-1185">Reference proteome</keyword>
<accession>A0A9P6R6V5</accession>
<evidence type="ECO:0008006" key="5">
    <source>
        <dbReference type="Google" id="ProtNLM"/>
    </source>
</evidence>
<name>A0A9P6R6V5_9FUNG</name>
<sequence>MKIAVAVATLALAATVSAQLGPVDPAKLPTGWCSMYMGTCEESTVITECGANSTFTTHCLSTFSLDKVCTSYTVSCVCTPQAGGEKKDISAKALNETVSDMPGMCDNLSYAKNTTAPGVISGDYLPNGKKPTTTANVTSPVTPPKSTSGGATNPTTTPGEGKSAASALQMALPTVALVAISMGLAMIPL</sequence>
<dbReference type="Proteomes" id="UP000823405">
    <property type="component" value="Unassembled WGS sequence"/>
</dbReference>
<evidence type="ECO:0000313" key="4">
    <source>
        <dbReference type="Proteomes" id="UP000823405"/>
    </source>
</evidence>
<protein>
    <recommendedName>
        <fullName evidence="5">Extracellular membrane protein CFEM domain-containing protein</fullName>
    </recommendedName>
</protein>
<reference evidence="3" key="1">
    <citation type="journal article" date="2020" name="Fungal Divers.">
        <title>Resolving the Mortierellaceae phylogeny through synthesis of multi-gene phylogenetics and phylogenomics.</title>
        <authorList>
            <person name="Vandepol N."/>
            <person name="Liber J."/>
            <person name="Desiro A."/>
            <person name="Na H."/>
            <person name="Kennedy M."/>
            <person name="Barry K."/>
            <person name="Grigoriev I.V."/>
            <person name="Miller A.N."/>
            <person name="O'Donnell K."/>
            <person name="Stajich J.E."/>
            <person name="Bonito G."/>
        </authorList>
    </citation>
    <scope>NUCLEOTIDE SEQUENCE</scope>
    <source>
        <strain evidence="3">NVP60</strain>
    </source>
</reference>
<feature type="chain" id="PRO_5040454623" description="Extracellular membrane protein CFEM domain-containing protein" evidence="2">
    <location>
        <begin position="19"/>
        <end position="189"/>
    </location>
</feature>
<feature type="region of interest" description="Disordered" evidence="1">
    <location>
        <begin position="123"/>
        <end position="164"/>
    </location>
</feature>
<organism evidence="3 4">
    <name type="scientific">Linnemannia gamsii</name>
    <dbReference type="NCBI Taxonomy" id="64522"/>
    <lineage>
        <taxon>Eukaryota</taxon>
        <taxon>Fungi</taxon>
        <taxon>Fungi incertae sedis</taxon>
        <taxon>Mucoromycota</taxon>
        <taxon>Mortierellomycotina</taxon>
        <taxon>Mortierellomycetes</taxon>
        <taxon>Mortierellales</taxon>
        <taxon>Mortierellaceae</taxon>
        <taxon>Linnemannia</taxon>
    </lineage>
</organism>
<feature type="compositionally biased region" description="Polar residues" evidence="1">
    <location>
        <begin position="130"/>
        <end position="158"/>
    </location>
</feature>
<evidence type="ECO:0000313" key="3">
    <source>
        <dbReference type="EMBL" id="KAG0313683.1"/>
    </source>
</evidence>
<evidence type="ECO:0000256" key="1">
    <source>
        <dbReference type="SAM" id="MobiDB-lite"/>
    </source>
</evidence>
<gene>
    <name evidence="3" type="ORF">BGZ97_009990</name>
</gene>
<evidence type="ECO:0000256" key="2">
    <source>
        <dbReference type="SAM" id="SignalP"/>
    </source>
</evidence>
<dbReference type="EMBL" id="JAAAIN010000499">
    <property type="protein sequence ID" value="KAG0313683.1"/>
    <property type="molecule type" value="Genomic_DNA"/>
</dbReference>
<keyword evidence="2" id="KW-0732">Signal</keyword>
<comment type="caution">
    <text evidence="3">The sequence shown here is derived from an EMBL/GenBank/DDBJ whole genome shotgun (WGS) entry which is preliminary data.</text>
</comment>
<proteinExistence type="predicted"/>